<evidence type="ECO:0000256" key="2">
    <source>
        <dbReference type="ARBA" id="ARBA00023125"/>
    </source>
</evidence>
<organism evidence="5 6">
    <name type="scientific">Salinicoccus bachuensis</name>
    <dbReference type="NCBI Taxonomy" id="3136731"/>
    <lineage>
        <taxon>Bacteria</taxon>
        <taxon>Bacillati</taxon>
        <taxon>Bacillota</taxon>
        <taxon>Bacilli</taxon>
        <taxon>Bacillales</taxon>
        <taxon>Staphylococcaceae</taxon>
        <taxon>Salinicoccus</taxon>
    </lineage>
</organism>
<dbReference type="Gene3D" id="1.10.10.10">
    <property type="entry name" value="Winged helix-like DNA-binding domain superfamily/Winged helix DNA-binding domain"/>
    <property type="match status" value="1"/>
</dbReference>
<feature type="domain" description="HTH arsR-type" evidence="4">
    <location>
        <begin position="4"/>
        <end position="102"/>
    </location>
</feature>
<dbReference type="PRINTS" id="PR00778">
    <property type="entry name" value="HTHARSR"/>
</dbReference>
<evidence type="ECO:0000313" key="6">
    <source>
        <dbReference type="Proteomes" id="UP001455384"/>
    </source>
</evidence>
<evidence type="ECO:0000256" key="1">
    <source>
        <dbReference type="ARBA" id="ARBA00023015"/>
    </source>
</evidence>
<dbReference type="PROSITE" id="PS50987">
    <property type="entry name" value="HTH_ARSR_2"/>
    <property type="match status" value="1"/>
</dbReference>
<dbReference type="InterPro" id="IPR051081">
    <property type="entry name" value="HTH_MetalResp_TranReg"/>
</dbReference>
<dbReference type="CDD" id="cd00090">
    <property type="entry name" value="HTH_ARSR"/>
    <property type="match status" value="1"/>
</dbReference>
<dbReference type="SMART" id="SM00418">
    <property type="entry name" value="HTH_ARSR"/>
    <property type="match status" value="1"/>
</dbReference>
<dbReference type="InterPro" id="IPR001845">
    <property type="entry name" value="HTH_ArsR_DNA-bd_dom"/>
</dbReference>
<dbReference type="EMBL" id="CP138333">
    <property type="protein sequence ID" value="WZX29147.1"/>
    <property type="molecule type" value="Genomic_DNA"/>
</dbReference>
<dbReference type="PANTHER" id="PTHR33154">
    <property type="entry name" value="TRANSCRIPTIONAL REGULATOR, ARSR FAMILY"/>
    <property type="match status" value="1"/>
</dbReference>
<dbReference type="Proteomes" id="UP001455384">
    <property type="component" value="Chromosome"/>
</dbReference>
<dbReference type="RefSeq" id="WP_342387711.1">
    <property type="nucleotide sequence ID" value="NZ_CP138333.2"/>
</dbReference>
<dbReference type="NCBIfam" id="NF033788">
    <property type="entry name" value="HTH_metalloreg"/>
    <property type="match status" value="1"/>
</dbReference>
<sequence>MEKIKMDIGEAADLFKIMGDRSRLSMVAMMNRRECCVCDFTECFEMSQPAVSQHLKKLRSMGLIKERREGYWTYLSLNEESPFYDMIPELIAAIPGIDDHISSMVASCSRGDCC</sequence>
<dbReference type="SUPFAM" id="SSF46785">
    <property type="entry name" value="Winged helix' DNA-binding domain"/>
    <property type="match status" value="1"/>
</dbReference>
<dbReference type="InterPro" id="IPR036388">
    <property type="entry name" value="WH-like_DNA-bd_sf"/>
</dbReference>
<dbReference type="InterPro" id="IPR011991">
    <property type="entry name" value="ArsR-like_HTH"/>
</dbReference>
<keyword evidence="2" id="KW-0238">DNA-binding</keyword>
<keyword evidence="6" id="KW-1185">Reference proteome</keyword>
<keyword evidence="3" id="KW-0804">Transcription</keyword>
<gene>
    <name evidence="5" type="ORF">RQP18_10865</name>
</gene>
<keyword evidence="1" id="KW-0805">Transcription regulation</keyword>
<evidence type="ECO:0000259" key="4">
    <source>
        <dbReference type="PROSITE" id="PS50987"/>
    </source>
</evidence>
<dbReference type="InterPro" id="IPR036390">
    <property type="entry name" value="WH_DNA-bd_sf"/>
</dbReference>
<name>A0ABZ3CGG9_9STAP</name>
<reference evidence="6" key="1">
    <citation type="submission" date="2023-10" db="EMBL/GenBank/DDBJ databases">
        <title>Genome analysis and identification of Salinococcus sp. Bachu38 nov., a PGPR from the rhizosphere of Tamarix.</title>
        <authorList>
            <person name="Liang Z."/>
            <person name="Zhang X."/>
            <person name="Jia J."/>
            <person name="Chen X."/>
            <person name="Wang Y."/>
            <person name="Wang Q."/>
            <person name="Wang R."/>
        </authorList>
    </citation>
    <scope>NUCLEOTIDE SEQUENCE [LARGE SCALE GENOMIC DNA]</scope>
    <source>
        <strain evidence="6">Bachu38</strain>
    </source>
</reference>
<evidence type="ECO:0000313" key="5">
    <source>
        <dbReference type="EMBL" id="WZX29147.1"/>
    </source>
</evidence>
<proteinExistence type="predicted"/>
<dbReference type="Pfam" id="PF01022">
    <property type="entry name" value="HTH_5"/>
    <property type="match status" value="1"/>
</dbReference>
<evidence type="ECO:0000256" key="3">
    <source>
        <dbReference type="ARBA" id="ARBA00023163"/>
    </source>
</evidence>
<dbReference type="PANTHER" id="PTHR33154:SF18">
    <property type="entry name" value="ARSENICAL RESISTANCE OPERON REPRESSOR"/>
    <property type="match status" value="1"/>
</dbReference>
<accession>A0ABZ3CGG9</accession>
<protein>
    <submittedName>
        <fullName evidence="5">ArsR/SmtB family transcription factor</fullName>
    </submittedName>
</protein>